<evidence type="ECO:0000313" key="4">
    <source>
        <dbReference type="Proteomes" id="UP000315295"/>
    </source>
</evidence>
<evidence type="ECO:0000313" key="3">
    <source>
        <dbReference type="EMBL" id="TQE12792.1"/>
    </source>
</evidence>
<dbReference type="STRING" id="106549.A0A540NP29"/>
<dbReference type="InterPro" id="IPR002401">
    <property type="entry name" value="Cyt_P450_E_grp-I"/>
</dbReference>
<keyword evidence="2" id="KW-0560">Oxidoreductase</keyword>
<dbReference type="PANTHER" id="PTHR47951:SF3">
    <property type="entry name" value="CYTOCHROME P450, FAMILY 706, SUBFAMILY A, POLYPEPTIDE 4"/>
    <property type="match status" value="1"/>
</dbReference>
<feature type="binding site" description="axial binding residue" evidence="1">
    <location>
        <position position="85"/>
    </location>
    <ligand>
        <name>heme</name>
        <dbReference type="ChEBI" id="CHEBI:30413"/>
    </ligand>
    <ligandPart>
        <name>Fe</name>
        <dbReference type="ChEBI" id="CHEBI:18248"/>
    </ligandPart>
</feature>
<dbReference type="PANTHER" id="PTHR47951">
    <property type="entry name" value="OS08G0547900 PROTEIN"/>
    <property type="match status" value="1"/>
</dbReference>
<dbReference type="AlphaFoldDB" id="A0A540NP29"/>
<accession>A0A540NP29</accession>
<keyword evidence="1 2" id="KW-0408">Iron</keyword>
<dbReference type="PROSITE" id="PS00086">
    <property type="entry name" value="CYTOCHROME_P450"/>
    <property type="match status" value="1"/>
</dbReference>
<dbReference type="InterPro" id="IPR001128">
    <property type="entry name" value="Cyt_P450"/>
</dbReference>
<evidence type="ECO:0000256" key="1">
    <source>
        <dbReference type="PIRSR" id="PIRSR602401-1"/>
    </source>
</evidence>
<dbReference type="InterPro" id="IPR036396">
    <property type="entry name" value="Cyt_P450_sf"/>
</dbReference>
<dbReference type="Gene3D" id="1.10.630.10">
    <property type="entry name" value="Cytochrome P450"/>
    <property type="match status" value="1"/>
</dbReference>
<comment type="cofactor">
    <cofactor evidence="1">
        <name>heme</name>
        <dbReference type="ChEBI" id="CHEBI:30413"/>
    </cofactor>
</comment>
<dbReference type="GO" id="GO:0005506">
    <property type="term" value="F:iron ion binding"/>
    <property type="evidence" value="ECO:0007669"/>
    <property type="project" value="InterPro"/>
</dbReference>
<dbReference type="EMBL" id="VIEB01000016">
    <property type="protein sequence ID" value="TQE12792.1"/>
    <property type="molecule type" value="Genomic_DNA"/>
</dbReference>
<comment type="caution">
    <text evidence="3">The sequence shown here is derived from an EMBL/GenBank/DDBJ whole genome shotgun (WGS) entry which is preliminary data.</text>
</comment>
<name>A0A540NP29_MALBA</name>
<gene>
    <name evidence="3" type="ORF">C1H46_001665</name>
</gene>
<protein>
    <recommendedName>
        <fullName evidence="5">Cytochrome P450</fullName>
    </recommendedName>
</protein>
<organism evidence="3 4">
    <name type="scientific">Malus baccata</name>
    <name type="common">Siberian crab apple</name>
    <name type="synonym">Pyrus baccata</name>
    <dbReference type="NCBI Taxonomy" id="106549"/>
    <lineage>
        <taxon>Eukaryota</taxon>
        <taxon>Viridiplantae</taxon>
        <taxon>Streptophyta</taxon>
        <taxon>Embryophyta</taxon>
        <taxon>Tracheophyta</taxon>
        <taxon>Spermatophyta</taxon>
        <taxon>Magnoliopsida</taxon>
        <taxon>eudicotyledons</taxon>
        <taxon>Gunneridae</taxon>
        <taxon>Pentapetalae</taxon>
        <taxon>rosids</taxon>
        <taxon>fabids</taxon>
        <taxon>Rosales</taxon>
        <taxon>Rosaceae</taxon>
        <taxon>Amygdaloideae</taxon>
        <taxon>Maleae</taxon>
        <taxon>Malus</taxon>
    </lineage>
</organism>
<evidence type="ECO:0008006" key="5">
    <source>
        <dbReference type="Google" id="ProtNLM"/>
    </source>
</evidence>
<dbReference type="PRINTS" id="PR00463">
    <property type="entry name" value="EP450I"/>
</dbReference>
<keyword evidence="1 2" id="KW-0349">Heme</keyword>
<dbReference type="InterPro" id="IPR017972">
    <property type="entry name" value="Cyt_P450_CS"/>
</dbReference>
<dbReference type="GO" id="GO:0020037">
    <property type="term" value="F:heme binding"/>
    <property type="evidence" value="ECO:0007669"/>
    <property type="project" value="InterPro"/>
</dbReference>
<keyword evidence="2" id="KW-0503">Monooxygenase</keyword>
<keyword evidence="4" id="KW-1185">Reference proteome</keyword>
<dbReference type="Pfam" id="PF00067">
    <property type="entry name" value="p450"/>
    <property type="match status" value="1"/>
</dbReference>
<comment type="similarity">
    <text evidence="2">Belongs to the cytochrome P450 family.</text>
</comment>
<dbReference type="SUPFAM" id="SSF48264">
    <property type="entry name" value="Cytochrome P450"/>
    <property type="match status" value="1"/>
</dbReference>
<evidence type="ECO:0000256" key="2">
    <source>
        <dbReference type="RuleBase" id="RU000461"/>
    </source>
</evidence>
<dbReference type="Proteomes" id="UP000315295">
    <property type="component" value="Unassembled WGS sequence"/>
</dbReference>
<dbReference type="GO" id="GO:0004497">
    <property type="term" value="F:monooxygenase activity"/>
    <property type="evidence" value="ECO:0007669"/>
    <property type="project" value="UniProtKB-KW"/>
</dbReference>
<dbReference type="GO" id="GO:0016705">
    <property type="term" value="F:oxidoreductase activity, acting on paired donors, with incorporation or reduction of molecular oxygen"/>
    <property type="evidence" value="ECO:0007669"/>
    <property type="project" value="InterPro"/>
</dbReference>
<keyword evidence="1 2" id="KW-0479">Metal-binding</keyword>
<sequence length="154" mass="17729">MKETLRLHPTLPLLVCHCPSETCIVGGYTIPKGSMIFINVWTTHIDPSIWENPLEFDPERFLDIKWDYSGKDLNKFPFGSGTRICVGIVMVESMVMHSFNWKLPEGEKLDLFEKFRIVLKKKLPLVAIPTPRLSDPAFYELNNAAIKFLKILHL</sequence>
<proteinExistence type="inferred from homology"/>
<reference evidence="3 4" key="1">
    <citation type="journal article" date="2019" name="G3 (Bethesda)">
        <title>Sequencing of a Wild Apple (Malus baccata) Genome Unravels the Differences Between Cultivated and Wild Apple Species Regarding Disease Resistance and Cold Tolerance.</title>
        <authorList>
            <person name="Chen X."/>
        </authorList>
    </citation>
    <scope>NUCLEOTIDE SEQUENCE [LARGE SCALE GENOMIC DNA]</scope>
    <source>
        <strain evidence="4">cv. Shandingzi</strain>
        <tissue evidence="3">Leaves</tissue>
    </source>
</reference>